<reference evidence="1 2" key="1">
    <citation type="submission" date="2015-07" db="EMBL/GenBank/DDBJ databases">
        <title>Genome sequence of Levilinea saccharolytica DSM 16555.</title>
        <authorList>
            <person name="Hemp J."/>
            <person name="Ward L.M."/>
            <person name="Pace L.A."/>
            <person name="Fischer W.W."/>
        </authorList>
    </citation>
    <scope>NUCLEOTIDE SEQUENCE [LARGE SCALE GENOMIC DNA]</scope>
    <source>
        <strain evidence="1 2">KIBI-1</strain>
    </source>
</reference>
<accession>A0A0P6XKA8</accession>
<dbReference type="EMBL" id="LGCM01000039">
    <property type="protein sequence ID" value="KPL80638.1"/>
    <property type="molecule type" value="Genomic_DNA"/>
</dbReference>
<dbReference type="Proteomes" id="UP000050501">
    <property type="component" value="Unassembled WGS sequence"/>
</dbReference>
<keyword evidence="2" id="KW-1185">Reference proteome</keyword>
<sequence length="94" mass="10424">MNIGASHLSHLMNGEKAPDAGVCNAIADFLGIPRVHAYGLAGWLDLDEQDDQALTALLTPFANSPEQLAKLKWIYFSIGDRAAREDFLQWVQQR</sequence>
<dbReference type="InterPro" id="IPR001387">
    <property type="entry name" value="Cro/C1-type_HTH"/>
</dbReference>
<name>A0A0P6XKA8_9CHLR</name>
<proteinExistence type="predicted"/>
<dbReference type="CDD" id="cd00093">
    <property type="entry name" value="HTH_XRE"/>
    <property type="match status" value="1"/>
</dbReference>
<protein>
    <submittedName>
        <fullName evidence="1">Uncharacterized protein</fullName>
    </submittedName>
</protein>
<dbReference type="AlphaFoldDB" id="A0A0P6XKA8"/>
<comment type="caution">
    <text evidence="1">The sequence shown here is derived from an EMBL/GenBank/DDBJ whole genome shotgun (WGS) entry which is preliminary data.</text>
</comment>
<evidence type="ECO:0000313" key="1">
    <source>
        <dbReference type="EMBL" id="KPL80638.1"/>
    </source>
</evidence>
<gene>
    <name evidence="1" type="ORF">ADN01_10860</name>
</gene>
<evidence type="ECO:0000313" key="2">
    <source>
        <dbReference type="Proteomes" id="UP000050501"/>
    </source>
</evidence>
<organism evidence="1 2">
    <name type="scientific">Levilinea saccharolytica</name>
    <dbReference type="NCBI Taxonomy" id="229921"/>
    <lineage>
        <taxon>Bacteria</taxon>
        <taxon>Bacillati</taxon>
        <taxon>Chloroflexota</taxon>
        <taxon>Anaerolineae</taxon>
        <taxon>Anaerolineales</taxon>
        <taxon>Anaerolineaceae</taxon>
        <taxon>Levilinea</taxon>
    </lineage>
</organism>